<comment type="similarity">
    <text evidence="1">Belongs to the peptidase A31 family.</text>
</comment>
<dbReference type="AlphaFoldDB" id="A0A0D0NDS6"/>
<reference evidence="5 6" key="1">
    <citation type="submission" date="2015-02" db="EMBL/GenBank/DDBJ databases">
        <title>Draft genome sequence of Kitasatospora griseola MF730-N6, a bafilomycin, terpentecin and satosporin producer.</title>
        <authorList>
            <person name="Arens J.C."/>
            <person name="Haltli B."/>
            <person name="Kerr R.G."/>
        </authorList>
    </citation>
    <scope>NUCLEOTIDE SEQUENCE [LARGE SCALE GENOMIC DNA]</scope>
    <source>
        <strain evidence="5 6">MF730-N6</strain>
    </source>
</reference>
<accession>A0A0D0NDS6</accession>
<organism evidence="5 6">
    <name type="scientific">Kitasatospora griseola</name>
    <name type="common">Streptomyces griseolosporeus</name>
    <dbReference type="NCBI Taxonomy" id="2064"/>
    <lineage>
        <taxon>Bacteria</taxon>
        <taxon>Bacillati</taxon>
        <taxon>Actinomycetota</taxon>
        <taxon>Actinomycetes</taxon>
        <taxon>Kitasatosporales</taxon>
        <taxon>Streptomycetaceae</taxon>
        <taxon>Kitasatospora</taxon>
    </lineage>
</organism>
<dbReference type="InterPro" id="IPR000671">
    <property type="entry name" value="Peptidase_A31"/>
</dbReference>
<sequence length="161" mass="16642">MAADRVVLIGVGNEYRHDDGAAAAVLAELTADGVDADRVALCDGEPTRLIELWDGAALAVVIDAVHSHPGDPGRIHRIRTRGDATRPEHPGGGSHGLGLGEAVALAGVLGRLPGELVVIAVEGGDFTIGQGLGPEVARAVPRAAELVREVLAERRVRHGRS</sequence>
<evidence type="ECO:0000256" key="1">
    <source>
        <dbReference type="ARBA" id="ARBA00006814"/>
    </source>
</evidence>
<keyword evidence="3" id="KW-0064">Aspartyl protease</keyword>
<dbReference type="OrthoDB" id="164170at2"/>
<name>A0A0D0NDS6_KITGR</name>
<dbReference type="GO" id="GO:0004190">
    <property type="term" value="F:aspartic-type endopeptidase activity"/>
    <property type="evidence" value="ECO:0007669"/>
    <property type="project" value="UniProtKB-KW"/>
</dbReference>
<keyword evidence="4" id="KW-0378">Hydrolase</keyword>
<dbReference type="STRING" id="2064.TR51_01750"/>
<dbReference type="NCBIfam" id="TIGR00072">
    <property type="entry name" value="hydrog_prot"/>
    <property type="match status" value="1"/>
</dbReference>
<keyword evidence="6" id="KW-1185">Reference proteome</keyword>
<evidence type="ECO:0008006" key="7">
    <source>
        <dbReference type="Google" id="ProtNLM"/>
    </source>
</evidence>
<dbReference type="GO" id="GO:0016485">
    <property type="term" value="P:protein processing"/>
    <property type="evidence" value="ECO:0007669"/>
    <property type="project" value="TreeGrafter"/>
</dbReference>
<evidence type="ECO:0000256" key="2">
    <source>
        <dbReference type="ARBA" id="ARBA00022670"/>
    </source>
</evidence>
<dbReference type="PANTHER" id="PTHR30302:SF1">
    <property type="entry name" value="HYDROGENASE 2 MATURATION PROTEASE"/>
    <property type="match status" value="1"/>
</dbReference>
<dbReference type="GO" id="GO:0008047">
    <property type="term" value="F:enzyme activator activity"/>
    <property type="evidence" value="ECO:0007669"/>
    <property type="project" value="InterPro"/>
</dbReference>
<proteinExistence type="inferred from homology"/>
<dbReference type="InterPro" id="IPR023430">
    <property type="entry name" value="Pept_HybD-like_dom_sf"/>
</dbReference>
<dbReference type="Proteomes" id="UP000032066">
    <property type="component" value="Unassembled WGS sequence"/>
</dbReference>
<dbReference type="PANTHER" id="PTHR30302">
    <property type="entry name" value="HYDROGENASE 1 MATURATION PROTEASE"/>
    <property type="match status" value="1"/>
</dbReference>
<protein>
    <recommendedName>
        <fullName evidence="7">Peptidase M52</fullName>
    </recommendedName>
</protein>
<evidence type="ECO:0000313" key="6">
    <source>
        <dbReference type="Proteomes" id="UP000032066"/>
    </source>
</evidence>
<dbReference type="RefSeq" id="WP_043907538.1">
    <property type="nucleotide sequence ID" value="NZ_JXZB01000001.1"/>
</dbReference>
<dbReference type="Gene3D" id="3.40.50.1450">
    <property type="entry name" value="HybD-like"/>
    <property type="match status" value="1"/>
</dbReference>
<dbReference type="CDD" id="cd00518">
    <property type="entry name" value="H2MP"/>
    <property type="match status" value="1"/>
</dbReference>
<evidence type="ECO:0000256" key="4">
    <source>
        <dbReference type="ARBA" id="ARBA00022801"/>
    </source>
</evidence>
<dbReference type="SUPFAM" id="SSF53163">
    <property type="entry name" value="HybD-like"/>
    <property type="match status" value="1"/>
</dbReference>
<comment type="caution">
    <text evidence="5">The sequence shown here is derived from an EMBL/GenBank/DDBJ whole genome shotgun (WGS) entry which is preliminary data.</text>
</comment>
<evidence type="ECO:0000256" key="3">
    <source>
        <dbReference type="ARBA" id="ARBA00022750"/>
    </source>
</evidence>
<gene>
    <name evidence="5" type="ORF">TR51_01750</name>
</gene>
<keyword evidence="2" id="KW-0645">Protease</keyword>
<dbReference type="EMBL" id="JXZB01000001">
    <property type="protein sequence ID" value="KIQ66380.1"/>
    <property type="molecule type" value="Genomic_DNA"/>
</dbReference>
<evidence type="ECO:0000313" key="5">
    <source>
        <dbReference type="EMBL" id="KIQ66380.1"/>
    </source>
</evidence>
<dbReference type="PATRIC" id="fig|2064.6.peg.395"/>
<dbReference type="Pfam" id="PF01750">
    <property type="entry name" value="HycI"/>
    <property type="match status" value="1"/>
</dbReference>